<evidence type="ECO:0000256" key="4">
    <source>
        <dbReference type="ARBA" id="ARBA00023136"/>
    </source>
</evidence>
<dbReference type="InterPro" id="IPR051010">
    <property type="entry name" value="BCAA_transport"/>
</dbReference>
<dbReference type="Pfam" id="PF01094">
    <property type="entry name" value="ANF_receptor"/>
    <property type="match status" value="1"/>
</dbReference>
<dbReference type="OMA" id="TYYLGFL"/>
<keyword evidence="3 5" id="KW-1133">Transmembrane helix</keyword>
<dbReference type="SUPFAM" id="SSF53822">
    <property type="entry name" value="Periplasmic binding protein-like I"/>
    <property type="match status" value="1"/>
</dbReference>
<evidence type="ECO:0000256" key="3">
    <source>
        <dbReference type="ARBA" id="ARBA00022989"/>
    </source>
</evidence>
<dbReference type="InterPro" id="IPR028082">
    <property type="entry name" value="Peripla_BP_I"/>
</dbReference>
<dbReference type="GO" id="GO:0016020">
    <property type="term" value="C:membrane"/>
    <property type="evidence" value="ECO:0007669"/>
    <property type="project" value="UniProtKB-SubCell"/>
</dbReference>
<gene>
    <name evidence="7" type="ORF">KP509_28G037900</name>
</gene>
<proteinExistence type="predicted"/>
<evidence type="ECO:0000313" key="8">
    <source>
        <dbReference type="Proteomes" id="UP000825935"/>
    </source>
</evidence>
<dbReference type="EMBL" id="CM035433">
    <property type="protein sequence ID" value="KAH7293708.1"/>
    <property type="molecule type" value="Genomic_DNA"/>
</dbReference>
<dbReference type="InterPro" id="IPR001828">
    <property type="entry name" value="ANF_lig-bd_rcpt"/>
</dbReference>
<dbReference type="PANTHER" id="PTHR30483">
    <property type="entry name" value="LEUCINE-SPECIFIC-BINDING PROTEIN"/>
    <property type="match status" value="1"/>
</dbReference>
<reference evidence="7" key="1">
    <citation type="submission" date="2021-08" db="EMBL/GenBank/DDBJ databases">
        <title>WGS assembly of Ceratopteris richardii.</title>
        <authorList>
            <person name="Marchant D.B."/>
            <person name="Chen G."/>
            <person name="Jenkins J."/>
            <person name="Shu S."/>
            <person name="Leebens-Mack J."/>
            <person name="Grimwood J."/>
            <person name="Schmutz J."/>
            <person name="Soltis P."/>
            <person name="Soltis D."/>
            <person name="Chen Z.-H."/>
        </authorList>
    </citation>
    <scope>NUCLEOTIDE SEQUENCE</scope>
    <source>
        <strain evidence="7">Whitten #5841</strain>
        <tissue evidence="7">Leaf</tissue>
    </source>
</reference>
<dbReference type="AlphaFoldDB" id="A0A8T2RDH8"/>
<evidence type="ECO:0000256" key="5">
    <source>
        <dbReference type="SAM" id="Phobius"/>
    </source>
</evidence>
<comment type="subcellular location">
    <subcellularLocation>
        <location evidence="1">Membrane</location>
    </subcellularLocation>
</comment>
<evidence type="ECO:0000259" key="6">
    <source>
        <dbReference type="Pfam" id="PF01094"/>
    </source>
</evidence>
<comment type="caution">
    <text evidence="7">The sequence shown here is derived from an EMBL/GenBank/DDBJ whole genome shotgun (WGS) entry which is preliminary data.</text>
</comment>
<keyword evidence="2 5" id="KW-0812">Transmembrane</keyword>
<organism evidence="7 8">
    <name type="scientific">Ceratopteris richardii</name>
    <name type="common">Triangle waterfern</name>
    <dbReference type="NCBI Taxonomy" id="49495"/>
    <lineage>
        <taxon>Eukaryota</taxon>
        <taxon>Viridiplantae</taxon>
        <taxon>Streptophyta</taxon>
        <taxon>Embryophyta</taxon>
        <taxon>Tracheophyta</taxon>
        <taxon>Polypodiopsida</taxon>
        <taxon>Polypodiidae</taxon>
        <taxon>Polypodiales</taxon>
        <taxon>Pteridineae</taxon>
        <taxon>Pteridaceae</taxon>
        <taxon>Parkerioideae</taxon>
        <taxon>Ceratopteris</taxon>
    </lineage>
</organism>
<dbReference type="OrthoDB" id="2013289at2759"/>
<dbReference type="Gene3D" id="3.40.50.2300">
    <property type="match status" value="1"/>
</dbReference>
<protein>
    <recommendedName>
        <fullName evidence="6">Receptor ligand binding region domain-containing protein</fullName>
    </recommendedName>
</protein>
<feature type="transmembrane region" description="Helical" evidence="5">
    <location>
        <begin position="472"/>
        <end position="496"/>
    </location>
</feature>
<name>A0A8T2RDH8_CERRI</name>
<evidence type="ECO:0000256" key="1">
    <source>
        <dbReference type="ARBA" id="ARBA00004370"/>
    </source>
</evidence>
<feature type="domain" description="Receptor ligand binding region" evidence="6">
    <location>
        <begin position="85"/>
        <end position="410"/>
    </location>
</feature>
<keyword evidence="8" id="KW-1185">Reference proteome</keyword>
<dbReference type="PANTHER" id="PTHR30483:SF6">
    <property type="entry name" value="PERIPLASMIC BINDING PROTEIN OF ABC TRANSPORTER FOR NATURAL AMINO ACIDS"/>
    <property type="match status" value="1"/>
</dbReference>
<keyword evidence="4 5" id="KW-0472">Membrane</keyword>
<evidence type="ECO:0000256" key="2">
    <source>
        <dbReference type="ARBA" id="ARBA00022692"/>
    </source>
</evidence>
<dbReference type="Proteomes" id="UP000825935">
    <property type="component" value="Chromosome 28"/>
</dbReference>
<evidence type="ECO:0000313" key="7">
    <source>
        <dbReference type="EMBL" id="KAH7293708.1"/>
    </source>
</evidence>
<sequence length="516" mass="57198">MCASVVFLVSETVIMASQQLIFDSRHGTCKWRTHKISFFLQFLSIMFASLQSSFSSAKDTYYLGFLSPFPIENKDSLIPIHLAQQWQSAFQVALEVLNSENRTYQLQSVLADTSCSWMKVLSLSHIMDQKNLIGVVGPACSGAALSATQYFDQETPIVSFAATHESLSNRNNYPNFFRTVYGDKYQTLAMLSVMEKLDIWNATIICAKDYYSLSIGSSIQQIAIERILSMKVLDLGEDSLININQVREILDGLNANNAVILALPPLTARDFWTLAVQMGKTDFPRWYFGTDGVTAFNPSIDGSTDLVQAIQGETGISPLDGDAMTIMGCKKYFDYWEMKNYPGLPQGGLYNARSYVTHLIDTVALYFKIVDDLVESNLSVNASAVLSALQGSGIGSPIVNGCTGNVEIDPETGSRKVSPSRPSIYNVVSFEQNNWKLSARVLNVTFINIQPIFRPTSASNKSNIKKKNRKGILIAGLVLFSAASIILLAVLLVYFLRRRGAQATNFVRMRRHSTSL</sequence>
<accession>A0A8T2RDH8</accession>